<evidence type="ECO:0000313" key="2">
    <source>
        <dbReference type="Proteomes" id="UP001484097"/>
    </source>
</evidence>
<comment type="caution">
    <text evidence="1">The sequence shown here is derived from an EMBL/GenBank/DDBJ whole genome shotgun (WGS) entry which is preliminary data.</text>
</comment>
<accession>A0ABV0IGA0</accession>
<dbReference type="SUPFAM" id="SSF56059">
    <property type="entry name" value="Glutathione synthetase ATP-binding domain-like"/>
    <property type="match status" value="1"/>
</dbReference>
<evidence type="ECO:0000313" key="1">
    <source>
        <dbReference type="EMBL" id="MEO9247186.1"/>
    </source>
</evidence>
<protein>
    <recommendedName>
        <fullName evidence="3">Pyruvate phosphate dikinase AMP/ATP-binding domain-containing protein</fullName>
    </recommendedName>
</protein>
<gene>
    <name evidence="1" type="ORF">ABDK96_05800</name>
</gene>
<evidence type="ECO:0008006" key="3">
    <source>
        <dbReference type="Google" id="ProtNLM"/>
    </source>
</evidence>
<dbReference type="EMBL" id="JBDXMX010000002">
    <property type="protein sequence ID" value="MEO9247186.1"/>
    <property type="molecule type" value="Genomic_DNA"/>
</dbReference>
<name>A0ABV0IGA0_9MICC</name>
<dbReference type="Proteomes" id="UP001484097">
    <property type="component" value="Unassembled WGS sequence"/>
</dbReference>
<sequence>MTGPVASTEQAAWCLTDSQVQSLHVVGRRVSSVLGGPRDVEWALADGTI</sequence>
<reference evidence="1 2" key="1">
    <citation type="submission" date="2024-05" db="EMBL/GenBank/DDBJ databases">
        <authorList>
            <person name="Yi C."/>
        </authorList>
    </citation>
    <scope>NUCLEOTIDE SEQUENCE [LARGE SCALE GENOMIC DNA]</scope>
    <source>
        <strain evidence="1 2">XS13</strain>
    </source>
</reference>
<keyword evidence="2" id="KW-1185">Reference proteome</keyword>
<organism evidence="1 2">
    <name type="scientific">Citricoccus nitrophenolicus</name>
    <dbReference type="NCBI Taxonomy" id="863575"/>
    <lineage>
        <taxon>Bacteria</taxon>
        <taxon>Bacillati</taxon>
        <taxon>Actinomycetota</taxon>
        <taxon>Actinomycetes</taxon>
        <taxon>Micrococcales</taxon>
        <taxon>Micrococcaceae</taxon>
        <taxon>Citricoccus</taxon>
    </lineage>
</organism>
<dbReference type="Gene3D" id="3.30.470.20">
    <property type="entry name" value="ATP-grasp fold, B domain"/>
    <property type="match status" value="1"/>
</dbReference>
<proteinExistence type="predicted"/>